<evidence type="ECO:0000313" key="2">
    <source>
        <dbReference type="Proteomes" id="UP001303115"/>
    </source>
</evidence>
<organism evidence="1 2">
    <name type="scientific">Parachaetomium inaequale</name>
    <dbReference type="NCBI Taxonomy" id="2588326"/>
    <lineage>
        <taxon>Eukaryota</taxon>
        <taxon>Fungi</taxon>
        <taxon>Dikarya</taxon>
        <taxon>Ascomycota</taxon>
        <taxon>Pezizomycotina</taxon>
        <taxon>Sordariomycetes</taxon>
        <taxon>Sordariomycetidae</taxon>
        <taxon>Sordariales</taxon>
        <taxon>Chaetomiaceae</taxon>
        <taxon>Parachaetomium</taxon>
    </lineage>
</organism>
<dbReference type="EMBL" id="MU854535">
    <property type="protein sequence ID" value="KAK4033351.1"/>
    <property type="molecule type" value="Genomic_DNA"/>
</dbReference>
<keyword evidence="2" id="KW-1185">Reference proteome</keyword>
<sequence length="829" mass="91155">MADIDIAVDYTLRSLTLSEKVLAHELLYSEQYYEPSQSVWLRAPSLNLHEAIVKARAGAKAQEPSFAVRNFSLVCDTLTIDSPQAIAPDAARVFHIDIFARRIIAPEAASGTPSLSLESVPGCSISFGTPQLPQDFELQFIPVDDKSTRVKPLVDADKFYVMVQHQQGSRFPQLQLGPPDSFLNTINYLDRIDETGHIRPGSQLNDDLPRLLQMQLLVAQAHAGTNRALGIELLNYVVAATATPYALQLNCQETSLRNALALEADVMAVPSVNIYASKQVLKARLAAAMAFENAFQNFSSQAHSQKNQTAVALDLLAKSDDAAETYKFLVGIRQRDYDSAVKAYETASATFAQNEQDIDRLTREFEAGIDKYKKAQEVKANKAVLKGIFKVFVAVVATVATAGAAAPVAVGAAGAAATTAVKTVSLFKKLKAIFDKLKKVYEKIKPMIKKLKELVKTAMEVVSVLGKVADAAKEVKALQPGAQSPDVYNATAEWRRFNLRLVDMEESLREYDIEGKRPFFTALKTLVINGEAFIQTQANVVVKSDELATAVLQSKMEKRNHDRLSTMCYVSSTDEAVFGLLRRAMFDRLLSIRSLVYGNFSTYLSTYNYHTLLPEAVISLSPVKPIVDYLEDAAKLQGAVVSFGSRVLVQSRWFRLRTLAGHATAEGLAAQLRDKGAVSVSVDPAAAVWEGFRRIRMGAVRCYLDGVKTTSGGGIIRLQLHTAPHFFDPSDRAGEEEPEKEEHVEPPILTRSFLGDSRTLLFEYQPESGAVVCDGKFGQSLDYTKHTPMTTWDIRVVERRACEEGAGVDFSGVKGVVMEFECDVVWVGV</sequence>
<reference evidence="2" key="1">
    <citation type="journal article" date="2023" name="Mol. Phylogenet. Evol.">
        <title>Genome-scale phylogeny and comparative genomics of the fungal order Sordariales.</title>
        <authorList>
            <person name="Hensen N."/>
            <person name="Bonometti L."/>
            <person name="Westerberg I."/>
            <person name="Brannstrom I.O."/>
            <person name="Guillou S."/>
            <person name="Cros-Aarteil S."/>
            <person name="Calhoun S."/>
            <person name="Haridas S."/>
            <person name="Kuo A."/>
            <person name="Mondo S."/>
            <person name="Pangilinan J."/>
            <person name="Riley R."/>
            <person name="LaButti K."/>
            <person name="Andreopoulos B."/>
            <person name="Lipzen A."/>
            <person name="Chen C."/>
            <person name="Yan M."/>
            <person name="Daum C."/>
            <person name="Ng V."/>
            <person name="Clum A."/>
            <person name="Steindorff A."/>
            <person name="Ohm R.A."/>
            <person name="Martin F."/>
            <person name="Silar P."/>
            <person name="Natvig D.O."/>
            <person name="Lalanne C."/>
            <person name="Gautier V."/>
            <person name="Ament-Velasquez S.L."/>
            <person name="Kruys A."/>
            <person name="Hutchinson M.I."/>
            <person name="Powell A.J."/>
            <person name="Barry K."/>
            <person name="Miller A.N."/>
            <person name="Grigoriev I.V."/>
            <person name="Debuchy R."/>
            <person name="Gladieux P."/>
            <person name="Hiltunen Thoren M."/>
            <person name="Johannesson H."/>
        </authorList>
    </citation>
    <scope>NUCLEOTIDE SEQUENCE [LARGE SCALE GENOMIC DNA]</scope>
    <source>
        <strain evidence="2">CBS 284.82</strain>
    </source>
</reference>
<dbReference type="AlphaFoldDB" id="A0AAN6PBJ8"/>
<gene>
    <name evidence="1" type="ORF">C8A01DRAFT_19685</name>
</gene>
<dbReference type="PANTHER" id="PTHR34714:SF2">
    <property type="entry name" value="EGF-LIKE DOMAIN-CONTAINING PROTEIN"/>
    <property type="match status" value="1"/>
</dbReference>
<proteinExistence type="predicted"/>
<accession>A0AAN6PBJ8</accession>
<evidence type="ECO:0000313" key="1">
    <source>
        <dbReference type="EMBL" id="KAK4033351.1"/>
    </source>
</evidence>
<dbReference type="Proteomes" id="UP001303115">
    <property type="component" value="Unassembled WGS sequence"/>
</dbReference>
<dbReference type="Gene3D" id="1.20.1170.10">
    <property type="match status" value="1"/>
</dbReference>
<name>A0AAN6PBJ8_9PEZI</name>
<protein>
    <submittedName>
        <fullName evidence="1">Uncharacterized protein</fullName>
    </submittedName>
</protein>
<comment type="caution">
    <text evidence="1">The sequence shown here is derived from an EMBL/GenBank/DDBJ whole genome shotgun (WGS) entry which is preliminary data.</text>
</comment>
<dbReference type="PANTHER" id="PTHR34714">
    <property type="entry name" value="EGF-LIKE DOMAIN-CONTAINING PROTEIN"/>
    <property type="match status" value="1"/>
</dbReference>